<dbReference type="Proteomes" id="UP000239920">
    <property type="component" value="Unassembled WGS sequence"/>
</dbReference>
<evidence type="ECO:0000313" key="4">
    <source>
        <dbReference type="EMBL" id="PMB82510.1"/>
    </source>
</evidence>
<dbReference type="AlphaFoldDB" id="A0A2J6NMF7"/>
<dbReference type="RefSeq" id="WP_104688759.1">
    <property type="nucleotide sequence ID" value="NZ_JBKTHY010000002.1"/>
</dbReference>
<name>A0A2J6NMF7_9LACO</name>
<dbReference type="SUPFAM" id="SSF47823">
    <property type="entry name" value="lambda integrase-like, N-terminal domain"/>
    <property type="match status" value="1"/>
</dbReference>
<dbReference type="EMBL" id="PNFV01000005">
    <property type="protein sequence ID" value="PMB82510.1"/>
    <property type="molecule type" value="Genomic_DNA"/>
</dbReference>
<dbReference type="GO" id="GO:0015074">
    <property type="term" value="P:DNA integration"/>
    <property type="evidence" value="ECO:0007669"/>
    <property type="project" value="InterPro"/>
</dbReference>
<protein>
    <submittedName>
        <fullName evidence="4">Recombinase XerD</fullName>
    </submittedName>
</protein>
<organism evidence="4 5">
    <name type="scientific">Limosilactobacillus pontis</name>
    <dbReference type="NCBI Taxonomy" id="35787"/>
    <lineage>
        <taxon>Bacteria</taxon>
        <taxon>Bacillati</taxon>
        <taxon>Bacillota</taxon>
        <taxon>Bacilli</taxon>
        <taxon>Lactobacillales</taxon>
        <taxon>Lactobacillaceae</taxon>
        <taxon>Limosilactobacillus</taxon>
    </lineage>
</organism>
<dbReference type="Gene3D" id="1.10.150.130">
    <property type="match status" value="1"/>
</dbReference>
<dbReference type="InterPro" id="IPR044068">
    <property type="entry name" value="CB"/>
</dbReference>
<evidence type="ECO:0000256" key="1">
    <source>
        <dbReference type="ARBA" id="ARBA00023125"/>
    </source>
</evidence>
<evidence type="ECO:0000259" key="3">
    <source>
        <dbReference type="PROSITE" id="PS51900"/>
    </source>
</evidence>
<gene>
    <name evidence="4" type="ORF">CK797_05515</name>
</gene>
<reference evidence="4 5" key="1">
    <citation type="submission" date="2017-09" db="EMBL/GenBank/DDBJ databases">
        <title>Bacterial strain isolated from the female urinary microbiota.</title>
        <authorList>
            <person name="Thomas-White K."/>
            <person name="Kumar N."/>
            <person name="Forster S."/>
            <person name="Putonti C."/>
            <person name="Lawley T."/>
            <person name="Wolfe A.J."/>
        </authorList>
    </citation>
    <scope>NUCLEOTIDE SEQUENCE [LARGE SCALE GENOMIC DNA]</scope>
    <source>
        <strain evidence="4 5">UMB0683</strain>
    </source>
</reference>
<accession>A0A2J6NMF7</accession>
<evidence type="ECO:0000313" key="5">
    <source>
        <dbReference type="Proteomes" id="UP000239920"/>
    </source>
</evidence>
<evidence type="ECO:0000256" key="2">
    <source>
        <dbReference type="PROSITE-ProRule" id="PRU01248"/>
    </source>
</evidence>
<dbReference type="InterPro" id="IPR010998">
    <property type="entry name" value="Integrase_recombinase_N"/>
</dbReference>
<dbReference type="GO" id="GO:0003677">
    <property type="term" value="F:DNA binding"/>
    <property type="evidence" value="ECO:0007669"/>
    <property type="project" value="UniProtKB-UniRule"/>
</dbReference>
<dbReference type="Pfam" id="PF02899">
    <property type="entry name" value="Phage_int_SAM_1"/>
    <property type="match status" value="1"/>
</dbReference>
<dbReference type="OrthoDB" id="2328477at2"/>
<feature type="domain" description="Core-binding (CB)" evidence="3">
    <location>
        <begin position="1"/>
        <end position="92"/>
    </location>
</feature>
<proteinExistence type="predicted"/>
<dbReference type="PROSITE" id="PS51900">
    <property type="entry name" value="CB"/>
    <property type="match status" value="1"/>
</dbReference>
<dbReference type="InterPro" id="IPR004107">
    <property type="entry name" value="Integrase_SAM-like_N"/>
</dbReference>
<comment type="caution">
    <text evidence="4">The sequence shown here is derived from an EMBL/GenBank/DDBJ whole genome shotgun (WGS) entry which is preliminary data.</text>
</comment>
<keyword evidence="1 2" id="KW-0238">DNA-binding</keyword>
<sequence>MNYPYQKQFQEFLRNQKGLAPLTVHTYETSLINFFNFLLANRPAFARDPRLANLTESDVRAYFNMLRTQQGITMGTYNKILSHLNRYFRYLFTHQLITTYPTLTLHGQAIDPHQRISTKWLQKLGAILQDDHVHYYTRMTLLLSKHGFTVGEFLQPGFYRVLSQLVITDPVERDFIQQYQDFIQPRQALQNSPDIFLKQRYQPDTPQLTNAGLHKYLRGDQNYLGFHLAPKYLHQSYVLNQLATHRDLSDAALMERLKLDPASLLYYQRLLLKLK</sequence>